<feature type="domain" description="VASt" evidence="7">
    <location>
        <begin position="986"/>
        <end position="1157"/>
    </location>
</feature>
<dbReference type="InterPro" id="IPR011993">
    <property type="entry name" value="PH-like_dom_sf"/>
</dbReference>
<dbReference type="Gene3D" id="1.20.1270.60">
    <property type="entry name" value="Arfaptin homology (AH) domain/BAR domain"/>
    <property type="match status" value="1"/>
</dbReference>
<gene>
    <name evidence="8" type="ORF">QBC37DRAFT_306631</name>
</gene>
<feature type="domain" description="PH" evidence="6">
    <location>
        <begin position="367"/>
        <end position="466"/>
    </location>
</feature>
<dbReference type="SUPFAM" id="SSF50729">
    <property type="entry name" value="PH domain-like"/>
    <property type="match status" value="1"/>
</dbReference>
<dbReference type="Pfam" id="PF16016">
    <property type="entry name" value="VASt"/>
    <property type="match status" value="1"/>
</dbReference>
<dbReference type="GO" id="GO:0016020">
    <property type="term" value="C:membrane"/>
    <property type="evidence" value="ECO:0007669"/>
    <property type="project" value="UniProtKB-SubCell"/>
</dbReference>
<evidence type="ECO:0000256" key="1">
    <source>
        <dbReference type="ARBA" id="ARBA00004370"/>
    </source>
</evidence>
<dbReference type="Pfam" id="PF16746">
    <property type="entry name" value="BAR_3"/>
    <property type="match status" value="1"/>
</dbReference>
<dbReference type="Gene3D" id="2.30.29.30">
    <property type="entry name" value="Pleckstrin-homology domain (PH domain)/Phosphotyrosine-binding domain (PTB)"/>
    <property type="match status" value="1"/>
</dbReference>
<dbReference type="InterPro" id="IPR001849">
    <property type="entry name" value="PH_domain"/>
</dbReference>
<dbReference type="PANTHER" id="PTHR14248">
    <property type="entry name" value="CYCLIN Y, ISOFORM A"/>
    <property type="match status" value="1"/>
</dbReference>
<dbReference type="EMBL" id="MU858055">
    <property type="protein sequence ID" value="KAK4218071.1"/>
    <property type="molecule type" value="Genomic_DNA"/>
</dbReference>
<dbReference type="PROSITE" id="PS50003">
    <property type="entry name" value="PH_DOMAIN"/>
    <property type="match status" value="1"/>
</dbReference>
<feature type="compositionally biased region" description="Basic residues" evidence="5">
    <location>
        <begin position="960"/>
        <end position="969"/>
    </location>
</feature>
<name>A0AAN6YHA2_9PEZI</name>
<evidence type="ECO:0000256" key="4">
    <source>
        <dbReference type="ARBA" id="ARBA00023136"/>
    </source>
</evidence>
<dbReference type="SUPFAM" id="SSF103657">
    <property type="entry name" value="BAR/IMD domain-like"/>
    <property type="match status" value="1"/>
</dbReference>
<feature type="compositionally biased region" description="Gly residues" evidence="5">
    <location>
        <begin position="11"/>
        <end position="23"/>
    </location>
</feature>
<dbReference type="InterPro" id="IPR027267">
    <property type="entry name" value="AH/BAR_dom_sf"/>
</dbReference>
<dbReference type="PROSITE" id="PS51778">
    <property type="entry name" value="VAST"/>
    <property type="match status" value="1"/>
</dbReference>
<evidence type="ECO:0000256" key="2">
    <source>
        <dbReference type="ARBA" id="ARBA00022692"/>
    </source>
</evidence>
<dbReference type="SMART" id="SM00233">
    <property type="entry name" value="PH"/>
    <property type="match status" value="1"/>
</dbReference>
<evidence type="ECO:0000313" key="9">
    <source>
        <dbReference type="Proteomes" id="UP001301769"/>
    </source>
</evidence>
<keyword evidence="2" id="KW-0812">Transmembrane</keyword>
<evidence type="ECO:0000259" key="7">
    <source>
        <dbReference type="PROSITE" id="PS51778"/>
    </source>
</evidence>
<keyword evidence="9" id="KW-1185">Reference proteome</keyword>
<feature type="compositionally biased region" description="Low complexity" evidence="5">
    <location>
        <begin position="1"/>
        <end position="10"/>
    </location>
</feature>
<evidence type="ECO:0008006" key="10">
    <source>
        <dbReference type="Google" id="ProtNLM"/>
    </source>
</evidence>
<dbReference type="InterPro" id="IPR004148">
    <property type="entry name" value="BAR_dom"/>
</dbReference>
<sequence>MATQSSTPLAGGSGSGSGGGSGANGSTQQTSQQQQPGQLTRSKSNTPSAALPVGLSEAALDSPTFRAVTVNFTEQLDTVERWLDNYTRATSRLVHDMLGLEDTINGYLSRMMPPASAPVAAAPSASDTATIATGLGAEGVIDADYTMLALRRTSDGARGWWGGILGTVRRLEPVSVEPIKQFVNGDMRTFKETRRALEQAQKSFDAALARYVSQSKTKEPSALREDAFAVYETRKLYLKASMDFCQMAPQLRFGLDKLLVRVCADLYKEMRRARESGGGVGGGGFSGSWGEELERIRGWTKEMEASEGVFRRELQLARRDIGEQTLALYKPSRELEDYSVSTVPYLGSRGPVNVQVQGKGAEGSEMVSAKQGWLFLRVLSGKPVRTTWVRRWYYCRNGIFGWLVQGPQGVLQGDEIGVLLCSAKPAVQEERRFCFEVKTKAQTLLLQAETQAQLIEWLEVFEAAKKKAFEASMGRDQSSLGGGVDPAFAITAPLIPEFSAKTLENVDDGGGGLERVGTLPVPGPDGALGPRSSFEFTANPPRRSITTLVAREEGESGREHAARIMQKLDLHRKATFSSAEAVAGSGGAGGSSNLITTGQSFLPGYSATSQPASATTPGQSRFPNLPLAIDPHRPGSLAPITMAKPPVPTNLSKAAVVAGSTVDPSRGLPTVLLANFWGSSAMMSNGPATAAPQRENGQDTSRLQVAGTPTTEKPPLTPGIAASMHRKTASVDAKVPTLRVPDAGRPVVDVFPLNYPPELKAQYVQFRLLFPSVAMDEKPVLVFNAAWTGSSSSEGREGQRMSGNGRIFVTADNMYFYGHHMGLVTAYTIALDTITEATAAPGRECDYIFLHLSQNMNDMGLSRITIKVFLEDFSLLHARLNLLVDDLQAEEPMDFASIITALLNLEGEDDKKSPSAESWEEVSANTPIDDGTMYGRPVSRRVGDLSRRYRSHGHNDSISRGHHRKALHHPKLQLPSHPVVYEPEDMGRCVAERHFETSSKSCFHVLFGDKSFIFPKLYFERRAKEIAQGPWELQDHGKMVRQFKFKVDYVDMLGRSKPGNVTDTQVIDIFNEHITYVVTHIKTPWHLPHSQQFKLVTKVVITHVAKSKCKLAIYTKADWSKEAAFAKSIVQRQALNDAANDAEELAEVATDQVRKLGPHSRTKRAIQVYGNIGQQNQVVVFQPAADTNDGAKKGSGANIRPRTLTDMMLETGRSFLESAITSVMMWAFAAVKRIFKIISANRVILVMLMFSAAYNLVVVSQSGSKWWVERKAARYMNHLGVGPNLIMSKAIYVRDLEEAALGTALDRGVEGARPVGSQCYDAFQSMVNTTDPDAPYSEAGAGLLTTTSKATARRLRRTRQRLGGYRHDLLVAMRVVNGIEREMMQSEWENWLWDENARCEQAKSRKSEEEGGDVAAGIVVDRGDAKQKPLVMGGGGKGKDANTKSNNNGYNKEDKRKQEALRAWYDEYCGSCVADRKNLIASARSRESMI</sequence>
<evidence type="ECO:0000313" key="8">
    <source>
        <dbReference type="EMBL" id="KAK4218071.1"/>
    </source>
</evidence>
<proteinExistence type="predicted"/>
<dbReference type="InterPro" id="IPR042067">
    <property type="entry name" value="Sip3_PH"/>
</dbReference>
<reference evidence="8" key="2">
    <citation type="submission" date="2023-05" db="EMBL/GenBank/DDBJ databases">
        <authorList>
            <consortium name="Lawrence Berkeley National Laboratory"/>
            <person name="Steindorff A."/>
            <person name="Hensen N."/>
            <person name="Bonometti L."/>
            <person name="Westerberg I."/>
            <person name="Brannstrom I.O."/>
            <person name="Guillou S."/>
            <person name="Cros-Aarteil S."/>
            <person name="Calhoun S."/>
            <person name="Haridas S."/>
            <person name="Kuo A."/>
            <person name="Mondo S."/>
            <person name="Pangilinan J."/>
            <person name="Riley R."/>
            <person name="Labutti K."/>
            <person name="Andreopoulos B."/>
            <person name="Lipzen A."/>
            <person name="Chen C."/>
            <person name="Yanf M."/>
            <person name="Daum C."/>
            <person name="Ng V."/>
            <person name="Clum A."/>
            <person name="Ohm R."/>
            <person name="Martin F."/>
            <person name="Silar P."/>
            <person name="Natvig D."/>
            <person name="Lalanne C."/>
            <person name="Gautier V."/>
            <person name="Ament-Velasquez S.L."/>
            <person name="Kruys A."/>
            <person name="Hutchinson M.I."/>
            <person name="Powell A.J."/>
            <person name="Barry K."/>
            <person name="Miller A.N."/>
            <person name="Grigoriev I.V."/>
            <person name="Debuchy R."/>
            <person name="Gladieux P."/>
            <person name="Thoren M.H."/>
            <person name="Johannesson H."/>
        </authorList>
    </citation>
    <scope>NUCLEOTIDE SEQUENCE</scope>
    <source>
        <strain evidence="8">PSN293</strain>
    </source>
</reference>
<keyword evidence="4" id="KW-0472">Membrane</keyword>
<feature type="region of interest" description="Disordered" evidence="5">
    <location>
        <begin position="909"/>
        <end position="969"/>
    </location>
</feature>
<evidence type="ECO:0000259" key="6">
    <source>
        <dbReference type="PROSITE" id="PS50003"/>
    </source>
</evidence>
<dbReference type="InterPro" id="IPR031968">
    <property type="entry name" value="VASt"/>
</dbReference>
<evidence type="ECO:0000256" key="3">
    <source>
        <dbReference type="ARBA" id="ARBA00022989"/>
    </source>
</evidence>
<dbReference type="InterPro" id="IPR039463">
    <property type="entry name" value="Sip3/Lam1_BAR"/>
</dbReference>
<reference evidence="8" key="1">
    <citation type="journal article" date="2023" name="Mol. Phylogenet. Evol.">
        <title>Genome-scale phylogeny and comparative genomics of the fungal order Sordariales.</title>
        <authorList>
            <person name="Hensen N."/>
            <person name="Bonometti L."/>
            <person name="Westerberg I."/>
            <person name="Brannstrom I.O."/>
            <person name="Guillou S."/>
            <person name="Cros-Aarteil S."/>
            <person name="Calhoun S."/>
            <person name="Haridas S."/>
            <person name="Kuo A."/>
            <person name="Mondo S."/>
            <person name="Pangilinan J."/>
            <person name="Riley R."/>
            <person name="LaButti K."/>
            <person name="Andreopoulos B."/>
            <person name="Lipzen A."/>
            <person name="Chen C."/>
            <person name="Yan M."/>
            <person name="Daum C."/>
            <person name="Ng V."/>
            <person name="Clum A."/>
            <person name="Steindorff A."/>
            <person name="Ohm R.A."/>
            <person name="Martin F."/>
            <person name="Silar P."/>
            <person name="Natvig D.O."/>
            <person name="Lalanne C."/>
            <person name="Gautier V."/>
            <person name="Ament-Velasquez S.L."/>
            <person name="Kruys A."/>
            <person name="Hutchinson M.I."/>
            <person name="Powell A.J."/>
            <person name="Barry K."/>
            <person name="Miller A.N."/>
            <person name="Grigoriev I.V."/>
            <person name="Debuchy R."/>
            <person name="Gladieux P."/>
            <person name="Hiltunen Thoren M."/>
            <person name="Johannesson H."/>
        </authorList>
    </citation>
    <scope>NUCLEOTIDE SEQUENCE</scope>
    <source>
        <strain evidence="8">PSN293</strain>
    </source>
</reference>
<dbReference type="Pfam" id="PF00169">
    <property type="entry name" value="PH"/>
    <property type="match status" value="1"/>
</dbReference>
<dbReference type="CDD" id="cd07609">
    <property type="entry name" value="BAR_SIP3_fungi"/>
    <property type="match status" value="1"/>
</dbReference>
<feature type="compositionally biased region" description="Basic and acidic residues" evidence="5">
    <location>
        <begin position="941"/>
        <end position="959"/>
    </location>
</feature>
<comment type="subcellular location">
    <subcellularLocation>
        <location evidence="1">Membrane</location>
    </subcellularLocation>
</comment>
<comment type="caution">
    <text evidence="8">The sequence shown here is derived from an EMBL/GenBank/DDBJ whole genome shotgun (WGS) entry which is preliminary data.</text>
</comment>
<dbReference type="Proteomes" id="UP001301769">
    <property type="component" value="Unassembled WGS sequence"/>
</dbReference>
<organism evidence="8 9">
    <name type="scientific">Rhypophila decipiens</name>
    <dbReference type="NCBI Taxonomy" id="261697"/>
    <lineage>
        <taxon>Eukaryota</taxon>
        <taxon>Fungi</taxon>
        <taxon>Dikarya</taxon>
        <taxon>Ascomycota</taxon>
        <taxon>Pezizomycotina</taxon>
        <taxon>Sordariomycetes</taxon>
        <taxon>Sordariomycetidae</taxon>
        <taxon>Sordariales</taxon>
        <taxon>Naviculisporaceae</taxon>
        <taxon>Rhypophila</taxon>
    </lineage>
</organism>
<keyword evidence="3" id="KW-1133">Transmembrane helix</keyword>
<accession>A0AAN6YHA2</accession>
<feature type="compositionally biased region" description="Low complexity" evidence="5">
    <location>
        <begin position="24"/>
        <end position="40"/>
    </location>
</feature>
<dbReference type="CDD" id="cd13280">
    <property type="entry name" value="PH_SIP3"/>
    <property type="match status" value="1"/>
</dbReference>
<protein>
    <recommendedName>
        <fullName evidence="10">PH domain-containing protein</fullName>
    </recommendedName>
</protein>
<feature type="region of interest" description="Disordered" evidence="5">
    <location>
        <begin position="1427"/>
        <end position="1456"/>
    </location>
</feature>
<evidence type="ECO:0000256" key="5">
    <source>
        <dbReference type="SAM" id="MobiDB-lite"/>
    </source>
</evidence>
<dbReference type="GO" id="GO:0005737">
    <property type="term" value="C:cytoplasm"/>
    <property type="evidence" value="ECO:0007669"/>
    <property type="project" value="InterPro"/>
</dbReference>
<feature type="region of interest" description="Disordered" evidence="5">
    <location>
        <begin position="1"/>
        <end position="49"/>
    </location>
</feature>